<proteinExistence type="inferred from homology"/>
<dbReference type="Pfam" id="PF00118">
    <property type="entry name" value="Cpn60_TCP1"/>
    <property type="match status" value="1"/>
</dbReference>
<keyword evidence="4" id="KW-0143">Chaperone</keyword>
<dbReference type="SUPFAM" id="SSF48592">
    <property type="entry name" value="GroEL equatorial domain-like"/>
    <property type="match status" value="1"/>
</dbReference>
<evidence type="ECO:0000256" key="3">
    <source>
        <dbReference type="ARBA" id="ARBA00022840"/>
    </source>
</evidence>
<sequence>MVAAKTLNSKAKVPEPRQHMQLTSAQPRRMQDALRTNLEPNGARKMPISRDIKLTKHDNLLLPKTQIGHPTASLIAHVTTALDDMSGDCTNFNLITGKRIEQVDVYISEGLHLRTTTCRFESAKVQVPQLLEEVKMDKDSTSRRPEVLTEVVAASILAVTKQDEPTDLFMAEIIDMKHKSETNTSLLRDLVLDQRAWCPDGKKRVEDSYVLIRKKKKKKKQQHQILAFFKTRIQKRENLVKAERKFIDTIKNMTELKKENLLFNEKGTDPFPKKKKKKKDITALCRAKKRSIERLTLPRGGIVKSFDDLNPDCLGRAGFISEYILGKLTFSKKCNNPRSVT</sequence>
<dbReference type="InterPro" id="IPR027409">
    <property type="entry name" value="GroEL-like_apical_dom_sf"/>
</dbReference>
<reference evidence="6" key="1">
    <citation type="submission" date="2024-06" db="UniProtKB">
        <authorList>
            <consortium name="Ensembl"/>
        </authorList>
    </citation>
    <scope>IDENTIFICATION</scope>
</reference>
<dbReference type="InParanoid" id="M3YHV8"/>
<dbReference type="GO" id="GO:0005832">
    <property type="term" value="C:chaperonin-containing T-complex"/>
    <property type="evidence" value="ECO:0007669"/>
    <property type="project" value="UniProtKB-ARBA"/>
</dbReference>
<comment type="similarity">
    <text evidence="1">Belongs to the TCP-1 chaperonin family.</text>
</comment>
<keyword evidence="3" id="KW-0067">ATP-binding</keyword>
<dbReference type="STRING" id="9669.ENSMPUP00000010915"/>
<accession>M3YHV8</accession>
<evidence type="ECO:0000256" key="2">
    <source>
        <dbReference type="ARBA" id="ARBA00022741"/>
    </source>
</evidence>
<dbReference type="Ensembl" id="ENSMPUT00000011097.1">
    <property type="protein sequence ID" value="ENSMPUP00000010915.1"/>
    <property type="gene ID" value="ENSMPUG00000011004.1"/>
</dbReference>
<organism evidence="6">
    <name type="scientific">Mustela putorius furo</name>
    <name type="common">European domestic ferret</name>
    <name type="synonym">Mustela furo</name>
    <dbReference type="NCBI Taxonomy" id="9669"/>
    <lineage>
        <taxon>Eukaryota</taxon>
        <taxon>Metazoa</taxon>
        <taxon>Chordata</taxon>
        <taxon>Craniata</taxon>
        <taxon>Vertebrata</taxon>
        <taxon>Euteleostomi</taxon>
        <taxon>Mammalia</taxon>
        <taxon>Eutheria</taxon>
        <taxon>Laurasiatheria</taxon>
        <taxon>Carnivora</taxon>
        <taxon>Caniformia</taxon>
        <taxon>Musteloidea</taxon>
        <taxon>Mustelidae</taxon>
        <taxon>Mustelinae</taxon>
        <taxon>Mustela</taxon>
    </lineage>
</organism>
<dbReference type="InterPro" id="IPR027410">
    <property type="entry name" value="TCP-1-like_intermed_sf"/>
</dbReference>
<dbReference type="PANTHER" id="PTHR11353">
    <property type="entry name" value="CHAPERONIN"/>
    <property type="match status" value="1"/>
</dbReference>
<dbReference type="Gene3D" id="1.10.560.10">
    <property type="entry name" value="GroEL-like equatorial domain"/>
    <property type="match status" value="1"/>
</dbReference>
<dbReference type="GeneTree" id="ENSGT00940000154631"/>
<dbReference type="eggNOG" id="KOG0359">
    <property type="taxonomic scope" value="Eukaryota"/>
</dbReference>
<dbReference type="AlphaFoldDB" id="M3YHV8"/>
<evidence type="ECO:0000313" key="6">
    <source>
        <dbReference type="Ensembl" id="ENSMPUP00000010915.1"/>
    </source>
</evidence>
<name>M3YHV8_MUSPF</name>
<dbReference type="Gene3D" id="3.30.260.10">
    <property type="entry name" value="TCP-1-like chaperonin intermediate domain"/>
    <property type="match status" value="1"/>
</dbReference>
<protein>
    <submittedName>
        <fullName evidence="6">Uncharacterized protein</fullName>
    </submittedName>
</protein>
<dbReference type="Gene3D" id="3.50.7.10">
    <property type="entry name" value="GroEL"/>
    <property type="match status" value="1"/>
</dbReference>
<keyword evidence="2" id="KW-0547">Nucleotide-binding</keyword>
<evidence type="ECO:0000256" key="1">
    <source>
        <dbReference type="ARBA" id="ARBA00008020"/>
    </source>
</evidence>
<dbReference type="InterPro" id="IPR027413">
    <property type="entry name" value="GROEL-like_equatorial_sf"/>
</dbReference>
<dbReference type="EMBL" id="AEYP01043834">
    <property type="status" value="NOT_ANNOTATED_CDS"/>
    <property type="molecule type" value="Genomic_DNA"/>
</dbReference>
<dbReference type="InterPro" id="IPR017998">
    <property type="entry name" value="Chaperone_TCP-1"/>
</dbReference>
<dbReference type="InterPro" id="IPR002423">
    <property type="entry name" value="Cpn60/GroEL/TCP-1"/>
</dbReference>
<evidence type="ECO:0000256" key="4">
    <source>
        <dbReference type="ARBA" id="ARBA00023186"/>
    </source>
</evidence>
<dbReference type="GO" id="GO:0140662">
    <property type="term" value="F:ATP-dependent protein folding chaperone"/>
    <property type="evidence" value="ECO:0007669"/>
    <property type="project" value="InterPro"/>
</dbReference>
<dbReference type="HOGENOM" id="CLU_008891_3_1_1"/>
<dbReference type="GO" id="GO:0005524">
    <property type="term" value="F:ATP binding"/>
    <property type="evidence" value="ECO:0007669"/>
    <property type="project" value="UniProtKB-KW"/>
</dbReference>
<dbReference type="SUPFAM" id="SSF52029">
    <property type="entry name" value="GroEL apical domain-like"/>
    <property type="match status" value="1"/>
</dbReference>
<feature type="region of interest" description="Disordered" evidence="5">
    <location>
        <begin position="1"/>
        <end position="30"/>
    </location>
</feature>
<evidence type="ECO:0000256" key="5">
    <source>
        <dbReference type="SAM" id="MobiDB-lite"/>
    </source>
</evidence>